<organism evidence="1 2">
    <name type="scientific">Planoprotostelium fungivorum</name>
    <dbReference type="NCBI Taxonomy" id="1890364"/>
    <lineage>
        <taxon>Eukaryota</taxon>
        <taxon>Amoebozoa</taxon>
        <taxon>Evosea</taxon>
        <taxon>Variosea</taxon>
        <taxon>Cavosteliida</taxon>
        <taxon>Cavosteliaceae</taxon>
        <taxon>Planoprotostelium</taxon>
    </lineage>
</organism>
<evidence type="ECO:0000313" key="2">
    <source>
        <dbReference type="Proteomes" id="UP000241769"/>
    </source>
</evidence>
<dbReference type="InParanoid" id="A0A2P6NLF8"/>
<dbReference type="AlphaFoldDB" id="A0A2P6NLF8"/>
<dbReference type="OrthoDB" id="20872at2759"/>
<name>A0A2P6NLF8_9EUKA</name>
<reference evidence="1 2" key="1">
    <citation type="journal article" date="2018" name="Genome Biol. Evol.">
        <title>Multiple Roots of Fruiting Body Formation in Amoebozoa.</title>
        <authorList>
            <person name="Hillmann F."/>
            <person name="Forbes G."/>
            <person name="Novohradska S."/>
            <person name="Ferling I."/>
            <person name="Riege K."/>
            <person name="Groth M."/>
            <person name="Westermann M."/>
            <person name="Marz M."/>
            <person name="Spaller T."/>
            <person name="Winckler T."/>
            <person name="Schaap P."/>
            <person name="Glockner G."/>
        </authorList>
    </citation>
    <scope>NUCLEOTIDE SEQUENCE [LARGE SCALE GENOMIC DNA]</scope>
    <source>
        <strain evidence="1 2">Jena</strain>
    </source>
</reference>
<accession>A0A2P6NLF8</accession>
<evidence type="ECO:0000313" key="1">
    <source>
        <dbReference type="EMBL" id="PRP84800.1"/>
    </source>
</evidence>
<gene>
    <name evidence="1" type="ORF">PROFUN_07454</name>
</gene>
<sequence length="385" mass="43918">MSHDDILFRCIILPSIFRWLTTTSNDEKSGRLHLLYDHRQQYMTKRPDGKSTPSATNFIAWKRASDEYKIDEQDSPPTSPHSRWIEWTRCRSVCRSWKKAADICFNLNGAITFASGGMSSSIQSLLRLPCVDPTESNHRSILEAVCRGRHEHLRELLSDGRADPANRRSLALLEAVIRSDPVSVRLLLEDRRADPKDMDGLILRTVINTVRQRGSRHPSAVQCLDLFWLDGRVDTSQLKSAFDLKDKAHLPLAACLDMIRNTETEGMRELQKLLRDRHNDLIVRSKLFFTAACSIGNESLVTILMHDGRTSNDSRSLRHALTRTRGSVGSERDGWVKNVKRILNDPRLGDDIIYIEDDVRDSGVMELIYEYDCIALDKSECIEAE</sequence>
<evidence type="ECO:0008006" key="3">
    <source>
        <dbReference type="Google" id="ProtNLM"/>
    </source>
</evidence>
<dbReference type="Proteomes" id="UP000241769">
    <property type="component" value="Unassembled WGS sequence"/>
</dbReference>
<protein>
    <recommendedName>
        <fullName evidence="3">Ankyrin repeat protein</fullName>
    </recommendedName>
</protein>
<comment type="caution">
    <text evidence="1">The sequence shown here is derived from an EMBL/GenBank/DDBJ whole genome shotgun (WGS) entry which is preliminary data.</text>
</comment>
<proteinExistence type="predicted"/>
<keyword evidence="2" id="KW-1185">Reference proteome</keyword>
<dbReference type="EMBL" id="MDYQ01000056">
    <property type="protein sequence ID" value="PRP84800.1"/>
    <property type="molecule type" value="Genomic_DNA"/>
</dbReference>